<protein>
    <submittedName>
        <fullName evidence="2">Uncharacterized protein</fullName>
    </submittedName>
</protein>
<dbReference type="EMBL" id="CARXXK010000002">
    <property type="protein sequence ID" value="CAI6355595.1"/>
    <property type="molecule type" value="Genomic_DNA"/>
</dbReference>
<gene>
    <name evidence="2" type="ORF">MEUPH1_LOCUS11429</name>
</gene>
<dbReference type="AlphaFoldDB" id="A0AAV0WI29"/>
<organism evidence="2 3">
    <name type="scientific">Macrosiphum euphorbiae</name>
    <name type="common">potato aphid</name>
    <dbReference type="NCBI Taxonomy" id="13131"/>
    <lineage>
        <taxon>Eukaryota</taxon>
        <taxon>Metazoa</taxon>
        <taxon>Ecdysozoa</taxon>
        <taxon>Arthropoda</taxon>
        <taxon>Hexapoda</taxon>
        <taxon>Insecta</taxon>
        <taxon>Pterygota</taxon>
        <taxon>Neoptera</taxon>
        <taxon>Paraneoptera</taxon>
        <taxon>Hemiptera</taxon>
        <taxon>Sternorrhyncha</taxon>
        <taxon>Aphidomorpha</taxon>
        <taxon>Aphidoidea</taxon>
        <taxon>Aphididae</taxon>
        <taxon>Macrosiphini</taxon>
        <taxon>Macrosiphum</taxon>
    </lineage>
</organism>
<keyword evidence="3" id="KW-1185">Reference proteome</keyword>
<name>A0AAV0WI29_9HEMI</name>
<feature type="region of interest" description="Disordered" evidence="1">
    <location>
        <begin position="39"/>
        <end position="59"/>
    </location>
</feature>
<accession>A0AAV0WI29</accession>
<evidence type="ECO:0000256" key="1">
    <source>
        <dbReference type="SAM" id="MobiDB-lite"/>
    </source>
</evidence>
<reference evidence="2 3" key="1">
    <citation type="submission" date="2023-01" db="EMBL/GenBank/DDBJ databases">
        <authorList>
            <person name="Whitehead M."/>
        </authorList>
    </citation>
    <scope>NUCLEOTIDE SEQUENCE [LARGE SCALE GENOMIC DNA]</scope>
</reference>
<feature type="compositionally biased region" description="Basic and acidic residues" evidence="1">
    <location>
        <begin position="39"/>
        <end position="56"/>
    </location>
</feature>
<sequence length="126" mass="14734">MFVTLYPWYYMPSSVHKVLIHGADVIRFAPLPIGKLSEEAQESRNKDYKQYREHNTRKNSRLNTNEDLIHILLISSDPYISSIRNVSKKYEQELSDDVKKLLIIPESEEDEESDINQSFSEISLTD</sequence>
<comment type="caution">
    <text evidence="2">The sequence shown here is derived from an EMBL/GenBank/DDBJ whole genome shotgun (WGS) entry which is preliminary data.</text>
</comment>
<proteinExistence type="predicted"/>
<dbReference type="Proteomes" id="UP001160148">
    <property type="component" value="Unassembled WGS sequence"/>
</dbReference>
<evidence type="ECO:0000313" key="2">
    <source>
        <dbReference type="EMBL" id="CAI6355595.1"/>
    </source>
</evidence>
<evidence type="ECO:0000313" key="3">
    <source>
        <dbReference type="Proteomes" id="UP001160148"/>
    </source>
</evidence>